<organism evidence="2 3">
    <name type="scientific">Cichlidogyrus casuarinus</name>
    <dbReference type="NCBI Taxonomy" id="1844966"/>
    <lineage>
        <taxon>Eukaryota</taxon>
        <taxon>Metazoa</taxon>
        <taxon>Spiralia</taxon>
        <taxon>Lophotrochozoa</taxon>
        <taxon>Platyhelminthes</taxon>
        <taxon>Monogenea</taxon>
        <taxon>Monopisthocotylea</taxon>
        <taxon>Dactylogyridea</taxon>
        <taxon>Ancyrocephalidae</taxon>
        <taxon>Cichlidogyrus</taxon>
    </lineage>
</organism>
<protein>
    <submittedName>
        <fullName evidence="2">Uncharacterized protein</fullName>
    </submittedName>
</protein>
<feature type="region of interest" description="Disordered" evidence="1">
    <location>
        <begin position="123"/>
        <end position="155"/>
    </location>
</feature>
<dbReference type="EMBL" id="JBJKFK010001511">
    <property type="protein sequence ID" value="KAL3312901.1"/>
    <property type="molecule type" value="Genomic_DNA"/>
</dbReference>
<proteinExistence type="predicted"/>
<comment type="caution">
    <text evidence="2">The sequence shown here is derived from an EMBL/GenBank/DDBJ whole genome shotgun (WGS) entry which is preliminary data.</text>
</comment>
<evidence type="ECO:0000313" key="3">
    <source>
        <dbReference type="Proteomes" id="UP001626550"/>
    </source>
</evidence>
<name>A0ABD2PZT1_9PLAT</name>
<evidence type="ECO:0000256" key="1">
    <source>
        <dbReference type="SAM" id="MobiDB-lite"/>
    </source>
</evidence>
<sequence>MIDLHRIYNSLRALIPACQFFLKNTTPSDIFTLLIEPCPIDPNVCSYLIDIVHASYVQKECGNDTWTAGLWEDLRGFFRELVDITSEFCHKMEEEKVDFDRLPEQLCWLNDLELGPNRKFKEKTHDESNLYSSDDDDSQPSPKTEEQTERTDSSLVQNETRRKAFILCFVGDDTSLITRKDLINLCVKLKLQSILESLNDEL</sequence>
<reference evidence="2 3" key="1">
    <citation type="submission" date="2024-11" db="EMBL/GenBank/DDBJ databases">
        <title>Adaptive evolution of stress response genes in parasites aligns with host niche diversity.</title>
        <authorList>
            <person name="Hahn C."/>
            <person name="Resl P."/>
        </authorList>
    </citation>
    <scope>NUCLEOTIDE SEQUENCE [LARGE SCALE GENOMIC DNA]</scope>
    <source>
        <strain evidence="2">EGGRZ-B1_66</strain>
        <tissue evidence="2">Body</tissue>
    </source>
</reference>
<gene>
    <name evidence="2" type="ORF">Ciccas_008498</name>
</gene>
<feature type="compositionally biased region" description="Basic and acidic residues" evidence="1">
    <location>
        <begin position="143"/>
        <end position="152"/>
    </location>
</feature>
<dbReference type="Proteomes" id="UP001626550">
    <property type="component" value="Unassembled WGS sequence"/>
</dbReference>
<accession>A0ABD2PZT1</accession>
<evidence type="ECO:0000313" key="2">
    <source>
        <dbReference type="EMBL" id="KAL3312901.1"/>
    </source>
</evidence>
<dbReference type="AlphaFoldDB" id="A0ABD2PZT1"/>
<keyword evidence="3" id="KW-1185">Reference proteome</keyword>